<feature type="domain" description="Mur ligase N-terminal catalytic" evidence="8">
    <location>
        <begin position="23"/>
        <end position="97"/>
    </location>
</feature>
<dbReference type="GO" id="GO:0051301">
    <property type="term" value="P:cell division"/>
    <property type="evidence" value="ECO:0007669"/>
    <property type="project" value="UniProtKB-KW"/>
</dbReference>
<keyword evidence="11" id="KW-0436">Ligase</keyword>
<sequence length="390" mass="44458">MRLEKIICDLEEVEKIEGEVGVEIRGICYDSRKADKDFLFVAIKGFKEDGHKFIPDAYKKGVRAFVIEKEGYFFPDVTWIKVSSSRKALARISNIFYGFPSRELKVVGITGTNGKTTLTYLLQSIFNRTGVKTGRLSTINYDVGGKIHPAIATTPESLDLQMFLKEMLDRGVSHVFMEVSSHSLVLHRVDGVDFRWAVFTNLSPEHLDFHRSMEDYFKAKLKLFRMMLPDRRALVNLDDSYGKRILKQVRCPAVTYGIKNNADYKVTDFNVEGSRTCFKVKIRGKEEKFRIFLPGIHNIYNALAALALAVEEGVDIEIIKKGLENVRRVPGRLERIENKAGFNIYVDYAHTPSSLEQVLDNLQRLKKGRLIVVFGCGGDRDPYKRPVMGK</sequence>
<dbReference type="GO" id="GO:0009252">
    <property type="term" value="P:peptidoglycan biosynthetic process"/>
    <property type="evidence" value="ECO:0007669"/>
    <property type="project" value="UniProtKB-UniPathway"/>
</dbReference>
<dbReference type="InterPro" id="IPR004101">
    <property type="entry name" value="Mur_ligase_C"/>
</dbReference>
<dbReference type="AlphaFoldDB" id="A0A7V5LZW9"/>
<dbReference type="PANTHER" id="PTHR23135:SF4">
    <property type="entry name" value="UDP-N-ACETYLMURAMOYL-L-ALANYL-D-GLUTAMATE--2,6-DIAMINOPIMELATE LIGASE MURE HOMOLOG, CHLOROPLASTIC"/>
    <property type="match status" value="1"/>
</dbReference>
<dbReference type="InterPro" id="IPR036615">
    <property type="entry name" value="Mur_ligase_C_dom_sf"/>
</dbReference>
<dbReference type="Pfam" id="PF02875">
    <property type="entry name" value="Mur_ligase_C"/>
    <property type="match status" value="1"/>
</dbReference>
<dbReference type="SUPFAM" id="SSF53244">
    <property type="entry name" value="MurD-like peptide ligases, peptide-binding domain"/>
    <property type="match status" value="1"/>
</dbReference>
<evidence type="ECO:0000256" key="2">
    <source>
        <dbReference type="ARBA" id="ARBA00022618"/>
    </source>
</evidence>
<dbReference type="PANTHER" id="PTHR23135">
    <property type="entry name" value="MUR LIGASE FAMILY MEMBER"/>
    <property type="match status" value="1"/>
</dbReference>
<dbReference type="Pfam" id="PF01225">
    <property type="entry name" value="Mur_ligase"/>
    <property type="match status" value="1"/>
</dbReference>
<dbReference type="UniPathway" id="UPA00219"/>
<dbReference type="GO" id="GO:0008360">
    <property type="term" value="P:regulation of cell shape"/>
    <property type="evidence" value="ECO:0007669"/>
    <property type="project" value="UniProtKB-KW"/>
</dbReference>
<dbReference type="InterPro" id="IPR005761">
    <property type="entry name" value="UDP-N-AcMur-Glu-dNH2Pim_ligase"/>
</dbReference>
<evidence type="ECO:0000259" key="10">
    <source>
        <dbReference type="Pfam" id="PF08245"/>
    </source>
</evidence>
<dbReference type="GO" id="GO:0071555">
    <property type="term" value="P:cell wall organization"/>
    <property type="evidence" value="ECO:0007669"/>
    <property type="project" value="UniProtKB-KW"/>
</dbReference>
<evidence type="ECO:0000256" key="6">
    <source>
        <dbReference type="ARBA" id="ARBA00023316"/>
    </source>
</evidence>
<accession>A0A7V5LZW9</accession>
<keyword evidence="5 7" id="KW-0131">Cell cycle</keyword>
<dbReference type="NCBIfam" id="TIGR01085">
    <property type="entry name" value="murE"/>
    <property type="match status" value="1"/>
</dbReference>
<dbReference type="Pfam" id="PF08245">
    <property type="entry name" value="Mur_ligase_M"/>
    <property type="match status" value="1"/>
</dbReference>
<dbReference type="Gene3D" id="3.40.1190.10">
    <property type="entry name" value="Mur-like, catalytic domain"/>
    <property type="match status" value="1"/>
</dbReference>
<dbReference type="InterPro" id="IPR036565">
    <property type="entry name" value="Mur-like_cat_sf"/>
</dbReference>
<evidence type="ECO:0000313" key="11">
    <source>
        <dbReference type="EMBL" id="HHF98985.1"/>
    </source>
</evidence>
<dbReference type="Gene3D" id="3.40.1390.10">
    <property type="entry name" value="MurE/MurF, N-terminal domain"/>
    <property type="match status" value="1"/>
</dbReference>
<dbReference type="Gene3D" id="3.90.190.20">
    <property type="entry name" value="Mur ligase, C-terminal domain"/>
    <property type="match status" value="1"/>
</dbReference>
<reference evidence="11" key="1">
    <citation type="journal article" date="2020" name="mSystems">
        <title>Genome- and Community-Level Interaction Insights into Carbon Utilization and Element Cycling Functions of Hydrothermarchaeota in Hydrothermal Sediment.</title>
        <authorList>
            <person name="Zhou Z."/>
            <person name="Liu Y."/>
            <person name="Xu W."/>
            <person name="Pan J."/>
            <person name="Luo Z.H."/>
            <person name="Li M."/>
        </authorList>
    </citation>
    <scope>NUCLEOTIDE SEQUENCE [LARGE SCALE GENOMIC DNA]</scope>
    <source>
        <strain evidence="11">HyVt-92</strain>
    </source>
</reference>
<evidence type="ECO:0000259" key="8">
    <source>
        <dbReference type="Pfam" id="PF01225"/>
    </source>
</evidence>
<protein>
    <submittedName>
        <fullName evidence="11">UDP-N-acetylmuramoyl-L-alanyl-D-glutamate--2, 6-diaminopimelate ligase</fullName>
        <ecNumber evidence="11">6.3.2.13</ecNumber>
    </submittedName>
</protein>
<dbReference type="SUPFAM" id="SSF53623">
    <property type="entry name" value="MurD-like peptide ligases, catalytic domain"/>
    <property type="match status" value="1"/>
</dbReference>
<feature type="domain" description="Mur ligase C-terminal" evidence="9">
    <location>
        <begin position="331"/>
        <end position="389"/>
    </location>
</feature>
<dbReference type="Proteomes" id="UP000886070">
    <property type="component" value="Unassembled WGS sequence"/>
</dbReference>
<comment type="caution">
    <text evidence="11">The sequence shown here is derived from an EMBL/GenBank/DDBJ whole genome shotgun (WGS) entry which is preliminary data.</text>
</comment>
<evidence type="ECO:0000256" key="5">
    <source>
        <dbReference type="ARBA" id="ARBA00023306"/>
    </source>
</evidence>
<dbReference type="InterPro" id="IPR035911">
    <property type="entry name" value="MurE/MurF_N"/>
</dbReference>
<feature type="non-terminal residue" evidence="11">
    <location>
        <position position="390"/>
    </location>
</feature>
<keyword evidence="4 7" id="KW-0573">Peptidoglycan synthesis</keyword>
<evidence type="ECO:0000259" key="9">
    <source>
        <dbReference type="Pfam" id="PF02875"/>
    </source>
</evidence>
<dbReference type="GO" id="GO:0008765">
    <property type="term" value="F:UDP-N-acetylmuramoylalanyl-D-glutamate-2,6-diaminopimelate ligase activity"/>
    <property type="evidence" value="ECO:0007669"/>
    <property type="project" value="UniProtKB-EC"/>
</dbReference>
<comment type="pathway">
    <text evidence="7">Cell wall biogenesis; peptidoglycan biosynthesis.</text>
</comment>
<comment type="similarity">
    <text evidence="1">Belongs to the MurCDEF family. MurE subfamily.</text>
</comment>
<feature type="domain" description="Mur ligase central" evidence="10">
    <location>
        <begin position="109"/>
        <end position="309"/>
    </location>
</feature>
<dbReference type="SUPFAM" id="SSF63418">
    <property type="entry name" value="MurE/MurF N-terminal domain"/>
    <property type="match status" value="1"/>
</dbReference>
<keyword evidence="6 7" id="KW-0961">Cell wall biogenesis/degradation</keyword>
<comment type="subcellular location">
    <subcellularLocation>
        <location evidence="7">Cytoplasm</location>
    </subcellularLocation>
</comment>
<name>A0A7V5LZW9_UNCAE</name>
<dbReference type="InterPro" id="IPR000713">
    <property type="entry name" value="Mur_ligase_N"/>
</dbReference>
<proteinExistence type="inferred from homology"/>
<evidence type="ECO:0000256" key="7">
    <source>
        <dbReference type="RuleBase" id="RU004135"/>
    </source>
</evidence>
<keyword evidence="2 7" id="KW-0132">Cell division</keyword>
<dbReference type="GO" id="GO:0005737">
    <property type="term" value="C:cytoplasm"/>
    <property type="evidence" value="ECO:0007669"/>
    <property type="project" value="UniProtKB-SubCell"/>
</dbReference>
<evidence type="ECO:0000256" key="3">
    <source>
        <dbReference type="ARBA" id="ARBA00022960"/>
    </source>
</evidence>
<dbReference type="NCBIfam" id="NF001126">
    <property type="entry name" value="PRK00139.1-4"/>
    <property type="match status" value="1"/>
</dbReference>
<dbReference type="InterPro" id="IPR013221">
    <property type="entry name" value="Mur_ligase_cen"/>
</dbReference>
<keyword evidence="3 7" id="KW-0133">Cell shape</keyword>
<dbReference type="EC" id="6.3.2.13" evidence="11"/>
<dbReference type="EMBL" id="DRTT01000160">
    <property type="protein sequence ID" value="HHF98985.1"/>
    <property type="molecule type" value="Genomic_DNA"/>
</dbReference>
<evidence type="ECO:0000256" key="4">
    <source>
        <dbReference type="ARBA" id="ARBA00022984"/>
    </source>
</evidence>
<dbReference type="GO" id="GO:0005524">
    <property type="term" value="F:ATP binding"/>
    <property type="evidence" value="ECO:0007669"/>
    <property type="project" value="InterPro"/>
</dbReference>
<gene>
    <name evidence="11" type="ORF">ENL39_05825</name>
</gene>
<organism evidence="11">
    <name type="scientific">Aerophobetes bacterium</name>
    <dbReference type="NCBI Taxonomy" id="2030807"/>
    <lineage>
        <taxon>Bacteria</taxon>
        <taxon>Candidatus Aerophobota</taxon>
    </lineage>
</organism>
<evidence type="ECO:0000256" key="1">
    <source>
        <dbReference type="ARBA" id="ARBA00005898"/>
    </source>
</evidence>